<comment type="similarity">
    <text evidence="1">Belongs to the GSP E family.</text>
</comment>
<feature type="compositionally biased region" description="Basic residues" evidence="4">
    <location>
        <begin position="643"/>
        <end position="655"/>
    </location>
</feature>
<name>A0A538TLB1_UNCEI</name>
<dbReference type="GO" id="GO:0005886">
    <property type="term" value="C:plasma membrane"/>
    <property type="evidence" value="ECO:0007669"/>
    <property type="project" value="TreeGrafter"/>
</dbReference>
<protein>
    <submittedName>
        <fullName evidence="6">Type II secretion system protein GspE</fullName>
    </submittedName>
</protein>
<dbReference type="FunFam" id="3.30.450.90:FF:000001">
    <property type="entry name" value="Type II secretion system ATPase GspE"/>
    <property type="match status" value="1"/>
</dbReference>
<evidence type="ECO:0000256" key="3">
    <source>
        <dbReference type="ARBA" id="ARBA00022840"/>
    </source>
</evidence>
<evidence type="ECO:0000259" key="5">
    <source>
        <dbReference type="PROSITE" id="PS00662"/>
    </source>
</evidence>
<dbReference type="EMBL" id="VBOY01000087">
    <property type="protein sequence ID" value="TMQ64402.1"/>
    <property type="molecule type" value="Genomic_DNA"/>
</dbReference>
<accession>A0A538TLB1</accession>
<feature type="region of interest" description="Disordered" evidence="4">
    <location>
        <begin position="629"/>
        <end position="655"/>
    </location>
</feature>
<proteinExistence type="inferred from homology"/>
<keyword evidence="2" id="KW-0547">Nucleotide-binding</keyword>
<evidence type="ECO:0000313" key="7">
    <source>
        <dbReference type="Proteomes" id="UP000316609"/>
    </source>
</evidence>
<evidence type="ECO:0000313" key="6">
    <source>
        <dbReference type="EMBL" id="TMQ64402.1"/>
    </source>
</evidence>
<dbReference type="Pfam" id="PF00437">
    <property type="entry name" value="T2SSE"/>
    <property type="match status" value="1"/>
</dbReference>
<dbReference type="SUPFAM" id="SSF52540">
    <property type="entry name" value="P-loop containing nucleoside triphosphate hydrolases"/>
    <property type="match status" value="1"/>
</dbReference>
<comment type="caution">
    <text evidence="6">The sequence shown here is derived from an EMBL/GenBank/DDBJ whole genome shotgun (WGS) entry which is preliminary data.</text>
</comment>
<sequence length="655" mass="72023">MAKEHKRLGDLLIEARLISAQDLSDAIAEQRKTGELLGVTLVRLGLISEPVMLKHLQNQLGLALVDLAQKSVDEHVLSHITEELARKYFALPLEVEGRSTLVVAMADPLNVAALEDLRFHSGMFIKPVLAPPSAIAEAIARYYHIDSSMNEVLGALIGPADDVVVTAVSDDDQERGVEDLRREAEGRPTVRLTNWLFQRAVEERASDIHVEPQDRDLVIRFRIDGLLHEVQRLPKWTQGAVVSRIKVLSNLDIAEKRQPQDGRLALEANGRRLEMRVSTLPTTHGEKAVIRLVDQTLVALDIEQLGMAGEELSVLQRYLLRPQGIILVTGPTGSGKSTLLYSSLRYIQHETRNIVTVEDPVEYQLAGLNQVQVDEKAKKTFPAALRAILRQDPDVIMIGEIRDKETAQIAFRASATGHLVLSTVHTNDAAGAVTRLVDLGLESFMVASSVNGVVSMRLVRTLCSHCRETYEVSASSLNRLGARGVTEGTVTLARGRGCPLCRMTGYQGRIGIFELLEVDDAIRGLITQGASDSVIRHAAVEAGMRTIGEDGLKKVLAGITTLEEVARVVYLEDSTGKVCPSCATVLAKEYDYCPNCGDFVGEHCESCKRRLHPSWAFCPFCGDETVVGPPGPTDDESESLRLERRRRNRGLRRAS</sequence>
<dbReference type="GO" id="GO:0005524">
    <property type="term" value="F:ATP binding"/>
    <property type="evidence" value="ECO:0007669"/>
    <property type="project" value="UniProtKB-KW"/>
</dbReference>
<dbReference type="InterPro" id="IPR025874">
    <property type="entry name" value="DZR"/>
</dbReference>
<dbReference type="Gene3D" id="3.30.450.90">
    <property type="match status" value="1"/>
</dbReference>
<dbReference type="FunFam" id="3.30.300.160:FF:000002">
    <property type="entry name" value="Type II secretion system protein E"/>
    <property type="match status" value="1"/>
</dbReference>
<gene>
    <name evidence="6" type="ORF">E6K78_09350</name>
</gene>
<organism evidence="6 7">
    <name type="scientific">Eiseniibacteriota bacterium</name>
    <dbReference type="NCBI Taxonomy" id="2212470"/>
    <lineage>
        <taxon>Bacteria</taxon>
        <taxon>Candidatus Eiseniibacteriota</taxon>
    </lineage>
</organism>
<dbReference type="Pfam" id="PF05157">
    <property type="entry name" value="MshEN"/>
    <property type="match status" value="1"/>
</dbReference>
<dbReference type="PANTHER" id="PTHR30258">
    <property type="entry name" value="TYPE II SECRETION SYSTEM PROTEIN GSPE-RELATED"/>
    <property type="match status" value="1"/>
</dbReference>
<dbReference type="SUPFAM" id="SSF160246">
    <property type="entry name" value="EspE N-terminal domain-like"/>
    <property type="match status" value="1"/>
</dbReference>
<dbReference type="InterPro" id="IPR007831">
    <property type="entry name" value="T2SS_GspE_N"/>
</dbReference>
<feature type="domain" description="Bacterial type II secretion system protein E" evidence="5">
    <location>
        <begin position="389"/>
        <end position="403"/>
    </location>
</feature>
<dbReference type="InterPro" id="IPR027417">
    <property type="entry name" value="P-loop_NTPase"/>
</dbReference>
<dbReference type="InterPro" id="IPR001482">
    <property type="entry name" value="T2SS/T4SS_dom"/>
</dbReference>
<dbReference type="PANTHER" id="PTHR30258:SF3">
    <property type="entry name" value="SLL1921 PROTEIN"/>
    <property type="match status" value="1"/>
</dbReference>
<dbReference type="CDD" id="cd01129">
    <property type="entry name" value="PulE-GspE-like"/>
    <property type="match status" value="1"/>
</dbReference>
<evidence type="ECO:0000256" key="2">
    <source>
        <dbReference type="ARBA" id="ARBA00022741"/>
    </source>
</evidence>
<dbReference type="Gene3D" id="3.30.300.160">
    <property type="entry name" value="Type II secretion system, protein E, N-terminal domain"/>
    <property type="match status" value="1"/>
</dbReference>
<keyword evidence="3" id="KW-0067">ATP-binding</keyword>
<dbReference type="PROSITE" id="PS00662">
    <property type="entry name" value="T2SP_E"/>
    <property type="match status" value="1"/>
</dbReference>
<dbReference type="Gene3D" id="3.40.50.300">
    <property type="entry name" value="P-loop containing nucleotide triphosphate hydrolases"/>
    <property type="match status" value="1"/>
</dbReference>
<dbReference type="FunFam" id="3.40.50.300:FF:000398">
    <property type="entry name" value="Type IV pilus assembly ATPase PilB"/>
    <property type="match status" value="1"/>
</dbReference>
<evidence type="ECO:0000256" key="4">
    <source>
        <dbReference type="SAM" id="MobiDB-lite"/>
    </source>
</evidence>
<reference evidence="6 7" key="1">
    <citation type="journal article" date="2019" name="Nat. Microbiol.">
        <title>Mediterranean grassland soil C-N compound turnover is dependent on rainfall and depth, and is mediated by genomically divergent microorganisms.</title>
        <authorList>
            <person name="Diamond S."/>
            <person name="Andeer P.F."/>
            <person name="Li Z."/>
            <person name="Crits-Christoph A."/>
            <person name="Burstein D."/>
            <person name="Anantharaman K."/>
            <person name="Lane K.R."/>
            <person name="Thomas B.C."/>
            <person name="Pan C."/>
            <person name="Northen T.R."/>
            <person name="Banfield J.F."/>
        </authorList>
    </citation>
    <scope>NUCLEOTIDE SEQUENCE [LARGE SCALE GENOMIC DNA]</scope>
    <source>
        <strain evidence="6">WS_8</strain>
    </source>
</reference>
<evidence type="ECO:0000256" key="1">
    <source>
        <dbReference type="ARBA" id="ARBA00006611"/>
    </source>
</evidence>
<dbReference type="Pfam" id="PF12773">
    <property type="entry name" value="DZR"/>
    <property type="match status" value="1"/>
</dbReference>
<dbReference type="InterPro" id="IPR037257">
    <property type="entry name" value="T2SS_E_N_sf"/>
</dbReference>
<dbReference type="AlphaFoldDB" id="A0A538TLB1"/>
<dbReference type="Proteomes" id="UP000316609">
    <property type="component" value="Unassembled WGS sequence"/>
</dbReference>
<dbReference type="GO" id="GO:0016887">
    <property type="term" value="F:ATP hydrolysis activity"/>
    <property type="evidence" value="ECO:0007669"/>
    <property type="project" value="TreeGrafter"/>
</dbReference>